<dbReference type="Proteomes" id="UP000310334">
    <property type="component" value="Unassembled WGS sequence"/>
</dbReference>
<dbReference type="RefSeq" id="WP_136353606.1">
    <property type="nucleotide sequence ID" value="NZ_CP046266.1"/>
</dbReference>
<dbReference type="AlphaFoldDB" id="A0A4S4BY13"/>
<evidence type="ECO:0000313" key="2">
    <source>
        <dbReference type="Proteomes" id="UP000310334"/>
    </source>
</evidence>
<comment type="caution">
    <text evidence="1">The sequence shown here is derived from an EMBL/GenBank/DDBJ whole genome shotgun (WGS) entry which is preliminary data.</text>
</comment>
<dbReference type="OrthoDB" id="2942986at2"/>
<gene>
    <name evidence="1" type="ORF">E6W99_10555</name>
</gene>
<dbReference type="EMBL" id="SSNT01000007">
    <property type="protein sequence ID" value="THF80106.1"/>
    <property type="molecule type" value="Genomic_DNA"/>
</dbReference>
<evidence type="ECO:0000313" key="1">
    <source>
        <dbReference type="EMBL" id="THF80106.1"/>
    </source>
</evidence>
<name>A0A4S4BY13_9BACI</name>
<organism evidence="1 2">
    <name type="scientific">Metabacillus sediminilitoris</name>
    <dbReference type="NCBI Taxonomy" id="2567941"/>
    <lineage>
        <taxon>Bacteria</taxon>
        <taxon>Bacillati</taxon>
        <taxon>Bacillota</taxon>
        <taxon>Bacilli</taxon>
        <taxon>Bacillales</taxon>
        <taxon>Bacillaceae</taxon>
        <taxon>Metabacillus</taxon>
    </lineage>
</organism>
<accession>A0A4S4BY13</accession>
<proteinExistence type="predicted"/>
<reference evidence="1 2" key="1">
    <citation type="submission" date="2019-04" db="EMBL/GenBank/DDBJ databases">
        <title>Bacillus sediminilitoris sp. nov., isolated from a tidal flat sediment on the East China Sea.</title>
        <authorList>
            <person name="Wei Y."/>
            <person name="Mao H."/>
            <person name="Fang J."/>
        </authorList>
    </citation>
    <scope>NUCLEOTIDE SEQUENCE [LARGE SCALE GENOMIC DNA]</scope>
    <source>
        <strain evidence="1 2">DSL-17</strain>
    </source>
</reference>
<keyword evidence="2" id="KW-1185">Reference proteome</keyword>
<sequence>MRINPFKRKINRKSKPFIVLLIMHVIVLGFTFIKKRDKRYFVLFLSNIGFAYLFEFFVLNLFHGYTYYPNILKNKKLDNYLGAIFSQAIYVPIAATAITAFRLKWKWKLIFSIFFVLIELLFVRLKIFRNNWWKTTYTFLFLLVCFIGSDKWFQLLKKEQPIVKWITSFMSMYTYNMNVFFILSVFKLLKMGDGVIQTWNKHFSIVPFYSYFLTAVTLITYKMKWKYSNLMGVLFISYIDYILLLNKVFKHKRTIIILFPLHVFMFLFSTKLFTIIFEEE</sequence>
<protein>
    <submittedName>
        <fullName evidence="1">Uncharacterized protein</fullName>
    </submittedName>
</protein>